<protein>
    <recommendedName>
        <fullName evidence="4">Secreted protein</fullName>
    </recommendedName>
</protein>
<accession>A0AAD7H7B5</accession>
<organism evidence="2 3">
    <name type="scientific">Mycena metata</name>
    <dbReference type="NCBI Taxonomy" id="1033252"/>
    <lineage>
        <taxon>Eukaryota</taxon>
        <taxon>Fungi</taxon>
        <taxon>Dikarya</taxon>
        <taxon>Basidiomycota</taxon>
        <taxon>Agaricomycotina</taxon>
        <taxon>Agaricomycetes</taxon>
        <taxon>Agaricomycetidae</taxon>
        <taxon>Agaricales</taxon>
        <taxon>Marasmiineae</taxon>
        <taxon>Mycenaceae</taxon>
        <taxon>Mycena</taxon>
    </lineage>
</organism>
<feature type="chain" id="PRO_5042203228" description="Secreted protein" evidence="1">
    <location>
        <begin position="24"/>
        <end position="89"/>
    </location>
</feature>
<evidence type="ECO:0008006" key="4">
    <source>
        <dbReference type="Google" id="ProtNLM"/>
    </source>
</evidence>
<evidence type="ECO:0000313" key="2">
    <source>
        <dbReference type="EMBL" id="KAJ7714193.1"/>
    </source>
</evidence>
<dbReference type="AlphaFoldDB" id="A0AAD7H7B5"/>
<reference evidence="2" key="1">
    <citation type="submission" date="2023-03" db="EMBL/GenBank/DDBJ databases">
        <title>Massive genome expansion in bonnet fungi (Mycena s.s.) driven by repeated elements and novel gene families across ecological guilds.</title>
        <authorList>
            <consortium name="Lawrence Berkeley National Laboratory"/>
            <person name="Harder C.B."/>
            <person name="Miyauchi S."/>
            <person name="Viragh M."/>
            <person name="Kuo A."/>
            <person name="Thoen E."/>
            <person name="Andreopoulos B."/>
            <person name="Lu D."/>
            <person name="Skrede I."/>
            <person name="Drula E."/>
            <person name="Henrissat B."/>
            <person name="Morin E."/>
            <person name="Kohler A."/>
            <person name="Barry K."/>
            <person name="LaButti K."/>
            <person name="Morin E."/>
            <person name="Salamov A."/>
            <person name="Lipzen A."/>
            <person name="Mereny Z."/>
            <person name="Hegedus B."/>
            <person name="Baldrian P."/>
            <person name="Stursova M."/>
            <person name="Weitz H."/>
            <person name="Taylor A."/>
            <person name="Grigoriev I.V."/>
            <person name="Nagy L.G."/>
            <person name="Martin F."/>
            <person name="Kauserud H."/>
        </authorList>
    </citation>
    <scope>NUCLEOTIDE SEQUENCE</scope>
    <source>
        <strain evidence="2">CBHHK182m</strain>
    </source>
</reference>
<feature type="signal peptide" evidence="1">
    <location>
        <begin position="1"/>
        <end position="23"/>
    </location>
</feature>
<dbReference type="Proteomes" id="UP001215598">
    <property type="component" value="Unassembled WGS sequence"/>
</dbReference>
<keyword evidence="3" id="KW-1185">Reference proteome</keyword>
<comment type="caution">
    <text evidence="2">The sequence shown here is derived from an EMBL/GenBank/DDBJ whole genome shotgun (WGS) entry which is preliminary data.</text>
</comment>
<name>A0AAD7H7B5_9AGAR</name>
<evidence type="ECO:0000313" key="3">
    <source>
        <dbReference type="Proteomes" id="UP001215598"/>
    </source>
</evidence>
<evidence type="ECO:0000256" key="1">
    <source>
        <dbReference type="SAM" id="SignalP"/>
    </source>
</evidence>
<keyword evidence="1" id="KW-0732">Signal</keyword>
<dbReference type="EMBL" id="JARKIB010000329">
    <property type="protein sequence ID" value="KAJ7714193.1"/>
    <property type="molecule type" value="Genomic_DNA"/>
</dbReference>
<proteinExistence type="predicted"/>
<sequence>MYVQSVSKYTFFFLSLVLPPAHPIYIQYETLVYRNQVEDYVVQSRATTILCVMCTGAHVLCKQKSGVELYIMYKRAEIFILKTRTAPSI</sequence>
<gene>
    <name evidence="2" type="ORF">B0H16DRAFT_1619115</name>
</gene>